<feature type="transmembrane region" description="Helical" evidence="6">
    <location>
        <begin position="113"/>
        <end position="134"/>
    </location>
</feature>
<accession>A0A4T1ZNK9</accession>
<dbReference type="InterPro" id="IPR011701">
    <property type="entry name" value="MFS"/>
</dbReference>
<feature type="transmembrane region" description="Helical" evidence="6">
    <location>
        <begin position="313"/>
        <end position="332"/>
    </location>
</feature>
<sequence>MVFLFSFLRVIMSVSRVTAWFVWVIVSIFYAYQYVLRVMPNIMLDDITQQFHIDAIIFGQFSGIYYIGYSLMHLPIGIMLDRFGPRKVMTGCIMLTVIGLLPILFAENWVYPVIGRALIGIGSSAAILGTFKIIRMTFKEQHFPRMLSFSVMIGLVGAVYGGGPVSYMCQLMGYKMVVEIFVGIGIVLAGITYLIVPDAQPSRQDSVISNIRMVFGNSKVILLCCFAGLMLGPLEGFSDVWGSGFLKMAYSLNANAANYLPSMIYIGMCFGAPVLSLIAEKTGYYLGTIIASGVVMFLVFAMLVGGVLTVPSITISFILVGICCSYQILAIYKVSTYVPDNLAGLTTAIANMIIMIFGYGFHSVIGYVVNMYGGTHVARAFVYGVGVIPLTLAVGVVGFLFLAYQEKNFTPDASFASPELR</sequence>
<reference evidence="8" key="1">
    <citation type="journal article" date="2018" name="Genome Biol.">
        <title>SKESA: strategic k-mer extension for scrupulous assemblies.</title>
        <authorList>
            <person name="Souvorov A."/>
            <person name="Agarwala R."/>
            <person name="Lipman D.J."/>
        </authorList>
    </citation>
    <scope>NUCLEOTIDE SEQUENCE</scope>
    <source>
        <strain evidence="8">CL18-200174</strain>
    </source>
</reference>
<feature type="transmembrane region" description="Helical" evidence="6">
    <location>
        <begin position="344"/>
        <end position="369"/>
    </location>
</feature>
<feature type="transmembrane region" description="Helical" evidence="6">
    <location>
        <begin position="146"/>
        <end position="168"/>
    </location>
</feature>
<dbReference type="InterPro" id="IPR020846">
    <property type="entry name" value="MFS_dom"/>
</dbReference>
<dbReference type="Gene3D" id="1.20.1250.20">
    <property type="entry name" value="MFS general substrate transporter like domains"/>
    <property type="match status" value="1"/>
</dbReference>
<evidence type="ECO:0000256" key="3">
    <source>
        <dbReference type="ARBA" id="ARBA00022692"/>
    </source>
</evidence>
<evidence type="ECO:0000256" key="2">
    <source>
        <dbReference type="ARBA" id="ARBA00022475"/>
    </source>
</evidence>
<evidence type="ECO:0000256" key="4">
    <source>
        <dbReference type="ARBA" id="ARBA00022989"/>
    </source>
</evidence>
<feature type="transmembrane region" description="Helical" evidence="6">
    <location>
        <begin position="285"/>
        <end position="307"/>
    </location>
</feature>
<feature type="transmembrane region" description="Helical" evidence="6">
    <location>
        <begin position="220"/>
        <end position="238"/>
    </location>
</feature>
<keyword evidence="4 6" id="KW-1133">Transmembrane helix</keyword>
<evidence type="ECO:0000259" key="7">
    <source>
        <dbReference type="PROSITE" id="PS50850"/>
    </source>
</evidence>
<feature type="transmembrane region" description="Helical" evidence="6">
    <location>
        <begin position="17"/>
        <end position="35"/>
    </location>
</feature>
<dbReference type="EMBL" id="DACWOD010000002">
    <property type="protein sequence ID" value="HAU2395377.1"/>
    <property type="molecule type" value="Genomic_DNA"/>
</dbReference>
<feature type="transmembrane region" description="Helical" evidence="6">
    <location>
        <begin position="381"/>
        <end position="404"/>
    </location>
</feature>
<dbReference type="GO" id="GO:0005886">
    <property type="term" value="C:plasma membrane"/>
    <property type="evidence" value="ECO:0007669"/>
    <property type="project" value="UniProtKB-SubCell"/>
</dbReference>
<dbReference type="PANTHER" id="PTHR43124">
    <property type="entry name" value="PURINE EFFLUX PUMP PBUE"/>
    <property type="match status" value="1"/>
</dbReference>
<feature type="transmembrane region" description="Helical" evidence="6">
    <location>
        <begin position="180"/>
        <end position="199"/>
    </location>
</feature>
<dbReference type="PROSITE" id="PS50850">
    <property type="entry name" value="MFS"/>
    <property type="match status" value="1"/>
</dbReference>
<dbReference type="Pfam" id="PF07690">
    <property type="entry name" value="MFS_1"/>
    <property type="match status" value="1"/>
</dbReference>
<gene>
    <name evidence="8" type="ORF">JBK99_03400</name>
</gene>
<keyword evidence="5 6" id="KW-0472">Membrane</keyword>
<dbReference type="GO" id="GO:0022857">
    <property type="term" value="F:transmembrane transporter activity"/>
    <property type="evidence" value="ECO:0007669"/>
    <property type="project" value="InterPro"/>
</dbReference>
<dbReference type="InterPro" id="IPR036259">
    <property type="entry name" value="MFS_trans_sf"/>
</dbReference>
<name>A0A4T1ZNK9_LEGPN</name>
<proteinExistence type="predicted"/>
<comment type="subcellular location">
    <subcellularLocation>
        <location evidence="1">Cell membrane</location>
        <topology evidence="1">Multi-pass membrane protein</topology>
    </subcellularLocation>
</comment>
<evidence type="ECO:0000256" key="6">
    <source>
        <dbReference type="SAM" id="Phobius"/>
    </source>
</evidence>
<reference evidence="8" key="2">
    <citation type="submission" date="2019-09" db="EMBL/GenBank/DDBJ databases">
        <authorList>
            <consortium name="NCBI Pathogen Detection Project"/>
        </authorList>
    </citation>
    <scope>NUCLEOTIDE SEQUENCE</scope>
    <source>
        <strain evidence="8">CL18-200174</strain>
    </source>
</reference>
<evidence type="ECO:0000313" key="9">
    <source>
        <dbReference type="Proteomes" id="UP000863577"/>
    </source>
</evidence>
<feature type="transmembrane region" description="Helical" evidence="6">
    <location>
        <begin position="88"/>
        <end position="107"/>
    </location>
</feature>
<dbReference type="SUPFAM" id="SSF103473">
    <property type="entry name" value="MFS general substrate transporter"/>
    <property type="match status" value="1"/>
</dbReference>
<evidence type="ECO:0000313" key="8">
    <source>
        <dbReference type="EMBL" id="HAU2395377.1"/>
    </source>
</evidence>
<organism evidence="8 9">
    <name type="scientific">Legionella pneumophila</name>
    <dbReference type="NCBI Taxonomy" id="446"/>
    <lineage>
        <taxon>Bacteria</taxon>
        <taxon>Pseudomonadati</taxon>
        <taxon>Pseudomonadota</taxon>
        <taxon>Gammaproteobacteria</taxon>
        <taxon>Legionellales</taxon>
        <taxon>Legionellaceae</taxon>
        <taxon>Legionella</taxon>
    </lineage>
</organism>
<dbReference type="Proteomes" id="UP000863577">
    <property type="component" value="Unassembled WGS sequence"/>
</dbReference>
<feature type="transmembrane region" description="Helical" evidence="6">
    <location>
        <begin position="55"/>
        <end position="76"/>
    </location>
</feature>
<keyword evidence="2" id="KW-1003">Cell membrane</keyword>
<dbReference type="PANTHER" id="PTHR43124:SF3">
    <property type="entry name" value="CHLORAMPHENICOL EFFLUX PUMP RV0191"/>
    <property type="match status" value="1"/>
</dbReference>
<feature type="transmembrane region" description="Helical" evidence="6">
    <location>
        <begin position="258"/>
        <end position="278"/>
    </location>
</feature>
<dbReference type="InterPro" id="IPR050189">
    <property type="entry name" value="MFS_Efflux_Transporters"/>
</dbReference>
<protein>
    <submittedName>
        <fullName evidence="8">MFS transporter</fullName>
    </submittedName>
</protein>
<evidence type="ECO:0000256" key="1">
    <source>
        <dbReference type="ARBA" id="ARBA00004651"/>
    </source>
</evidence>
<evidence type="ECO:0000256" key="5">
    <source>
        <dbReference type="ARBA" id="ARBA00023136"/>
    </source>
</evidence>
<comment type="caution">
    <text evidence="8">The sequence shown here is derived from an EMBL/GenBank/DDBJ whole genome shotgun (WGS) entry which is preliminary data.</text>
</comment>
<dbReference type="AlphaFoldDB" id="A0A4T1ZNK9"/>
<feature type="domain" description="Major facilitator superfamily (MFS) profile" evidence="7">
    <location>
        <begin position="1"/>
        <end position="407"/>
    </location>
</feature>
<keyword evidence="3 6" id="KW-0812">Transmembrane</keyword>